<dbReference type="Pfam" id="PF08386">
    <property type="entry name" value="Abhydrolase_4"/>
    <property type="match status" value="1"/>
</dbReference>
<evidence type="ECO:0000256" key="4">
    <source>
        <dbReference type="SAM" id="SignalP"/>
    </source>
</evidence>
<dbReference type="AlphaFoldDB" id="A0AAE3ZMX0"/>
<feature type="chain" id="PRO_5042096245" evidence="4">
    <location>
        <begin position="24"/>
        <end position="517"/>
    </location>
</feature>
<name>A0AAE3ZMX0_9ACTN</name>
<dbReference type="InterPro" id="IPR013595">
    <property type="entry name" value="Pept_S33_TAP-like_C"/>
</dbReference>
<dbReference type="PANTHER" id="PTHR43248:SF29">
    <property type="entry name" value="TRIPEPTIDYL AMINOPEPTIDASE"/>
    <property type="match status" value="1"/>
</dbReference>
<evidence type="ECO:0000313" key="7">
    <source>
        <dbReference type="Proteomes" id="UP001183629"/>
    </source>
</evidence>
<dbReference type="EMBL" id="JAVDYC010000001">
    <property type="protein sequence ID" value="MDR7321681.1"/>
    <property type="molecule type" value="Genomic_DNA"/>
</dbReference>
<feature type="signal peptide" evidence="4">
    <location>
        <begin position="1"/>
        <end position="23"/>
    </location>
</feature>
<proteinExistence type="inferred from homology"/>
<protein>
    <submittedName>
        <fullName evidence="6">Pimeloyl-ACP methyl ester carboxylesterase</fullName>
    </submittedName>
</protein>
<feature type="domain" description="Peptidase S33 tripeptidyl aminopeptidase-like C-terminal" evidence="5">
    <location>
        <begin position="391"/>
        <end position="492"/>
    </location>
</feature>
<dbReference type="InterPro" id="IPR051601">
    <property type="entry name" value="Serine_prot/Carboxylest_S33"/>
</dbReference>
<gene>
    <name evidence="6" type="ORF">J2S44_001931</name>
</gene>
<dbReference type="PANTHER" id="PTHR43248">
    <property type="entry name" value="2-SUCCINYL-6-HYDROXY-2,4-CYCLOHEXADIENE-1-CARBOXYLATE SYNTHASE"/>
    <property type="match status" value="1"/>
</dbReference>
<evidence type="ECO:0000256" key="1">
    <source>
        <dbReference type="ARBA" id="ARBA00010088"/>
    </source>
</evidence>
<keyword evidence="7" id="KW-1185">Reference proteome</keyword>
<dbReference type="Proteomes" id="UP001183629">
    <property type="component" value="Unassembled WGS sequence"/>
</dbReference>
<dbReference type="SUPFAM" id="SSF53474">
    <property type="entry name" value="alpha/beta-Hydrolases"/>
    <property type="match status" value="1"/>
</dbReference>
<organism evidence="6 7">
    <name type="scientific">Catenuloplanes niger</name>
    <dbReference type="NCBI Taxonomy" id="587534"/>
    <lineage>
        <taxon>Bacteria</taxon>
        <taxon>Bacillati</taxon>
        <taxon>Actinomycetota</taxon>
        <taxon>Actinomycetes</taxon>
        <taxon>Micromonosporales</taxon>
        <taxon>Micromonosporaceae</taxon>
        <taxon>Catenuloplanes</taxon>
    </lineage>
</organism>
<evidence type="ECO:0000259" key="5">
    <source>
        <dbReference type="Pfam" id="PF08386"/>
    </source>
</evidence>
<sequence length="517" mass="54885">MNRSRSVGLVALTLVTAVTASLAAVPAVAAASPSQVSWGACPEDVVADAAPTVLECGTVPVPLDYRDPDGRQIDVMVSRLASTDPAKRRGILLTNPGGPGGTGLELPGQLANLGAPASLLDAYDIIGMDPRGVGHSTPLLCGLTTDLGYWANIPPYAVDEAAVDRHAATSEAVAERCAATDTGGLIPHLTTANTARDLDLIRIALGEEKASFLGYSYGSVLGAAYASMFPGTSDRIIIDSNVGGTALDHDALRRFGLGMEQTFGDFAAWAAARHDTYGIGRTAAEVRRNYLTLAARLDEEPVDGYDGVTFRLLAFTAMYDSIVYPLLAELWQALQNGDEAAVAKLAAEAGEPVAEENALSSFLAVTCNDSDWSEDVATYRRAVAKDRKRYPLFGAAAANITPCAFWPYERYEPTVKINDRGPRNVLIMQNLRDPATPYRGGQLAREAFRKRSSLVTVDGSGHGVYVFGTNPCAQRVGTAYLVDGVMPRDPYCAAGTPAPDADPRRRADLLNRLSNGF</sequence>
<evidence type="ECO:0000256" key="3">
    <source>
        <dbReference type="ARBA" id="ARBA00022801"/>
    </source>
</evidence>
<dbReference type="Gene3D" id="3.40.50.1820">
    <property type="entry name" value="alpha/beta hydrolase"/>
    <property type="match status" value="1"/>
</dbReference>
<keyword evidence="3" id="KW-0378">Hydrolase</keyword>
<dbReference type="InterPro" id="IPR029058">
    <property type="entry name" value="AB_hydrolase_fold"/>
</dbReference>
<dbReference type="RefSeq" id="WP_310410848.1">
    <property type="nucleotide sequence ID" value="NZ_JAVDYC010000001.1"/>
</dbReference>
<evidence type="ECO:0000313" key="6">
    <source>
        <dbReference type="EMBL" id="MDR7321681.1"/>
    </source>
</evidence>
<evidence type="ECO:0000256" key="2">
    <source>
        <dbReference type="ARBA" id="ARBA00022729"/>
    </source>
</evidence>
<dbReference type="GO" id="GO:0016787">
    <property type="term" value="F:hydrolase activity"/>
    <property type="evidence" value="ECO:0007669"/>
    <property type="project" value="UniProtKB-KW"/>
</dbReference>
<accession>A0AAE3ZMX0</accession>
<reference evidence="6 7" key="1">
    <citation type="submission" date="2023-07" db="EMBL/GenBank/DDBJ databases">
        <title>Sequencing the genomes of 1000 actinobacteria strains.</title>
        <authorList>
            <person name="Klenk H.-P."/>
        </authorList>
    </citation>
    <scope>NUCLEOTIDE SEQUENCE [LARGE SCALE GENOMIC DNA]</scope>
    <source>
        <strain evidence="6 7">DSM 44711</strain>
    </source>
</reference>
<comment type="caution">
    <text evidence="6">The sequence shown here is derived from an EMBL/GenBank/DDBJ whole genome shotgun (WGS) entry which is preliminary data.</text>
</comment>
<comment type="similarity">
    <text evidence="1">Belongs to the peptidase S33 family.</text>
</comment>
<keyword evidence="2 4" id="KW-0732">Signal</keyword>